<dbReference type="Pfam" id="PF13450">
    <property type="entry name" value="NAD_binding_8"/>
    <property type="match status" value="1"/>
</dbReference>
<dbReference type="Gene3D" id="3.50.50.60">
    <property type="entry name" value="FAD/NAD(P)-binding domain"/>
    <property type="match status" value="1"/>
</dbReference>
<dbReference type="PANTHER" id="PTHR16128">
    <property type="entry name" value="FAD/NAD(P)-BINDING OXIDOREDUCTASE FAMILY PROTEIN"/>
    <property type="match status" value="1"/>
</dbReference>
<protein>
    <submittedName>
        <fullName evidence="2">FAD-dependent oxidoreductase</fullName>
    </submittedName>
</protein>
<evidence type="ECO:0000259" key="1">
    <source>
        <dbReference type="Pfam" id="PF01593"/>
    </source>
</evidence>
<dbReference type="InterPro" id="IPR036188">
    <property type="entry name" value="FAD/NAD-bd_sf"/>
</dbReference>
<feature type="domain" description="Amine oxidase" evidence="1">
    <location>
        <begin position="89"/>
        <end position="307"/>
    </location>
</feature>
<proteinExistence type="predicted"/>
<organism evidence="2 3">
    <name type="scientific">Sphingomonas sanguinis</name>
    <dbReference type="NCBI Taxonomy" id="33051"/>
    <lineage>
        <taxon>Bacteria</taxon>
        <taxon>Pseudomonadati</taxon>
        <taxon>Pseudomonadota</taxon>
        <taxon>Alphaproteobacteria</taxon>
        <taxon>Sphingomonadales</taxon>
        <taxon>Sphingomonadaceae</taxon>
        <taxon>Sphingomonas</taxon>
    </lineage>
</organism>
<dbReference type="RefSeq" id="WP_322539422.1">
    <property type="nucleotide sequence ID" value="NZ_JAOBTW010000009.1"/>
</dbReference>
<dbReference type="SUPFAM" id="SSF51905">
    <property type="entry name" value="FAD/NAD(P)-binding domain"/>
    <property type="match status" value="1"/>
</dbReference>
<dbReference type="Pfam" id="PF01593">
    <property type="entry name" value="Amino_oxidase"/>
    <property type="match status" value="1"/>
</dbReference>
<evidence type="ECO:0000313" key="2">
    <source>
        <dbReference type="EMBL" id="MDZ7282415.1"/>
    </source>
</evidence>
<accession>A0ABU5LRT5</accession>
<evidence type="ECO:0000313" key="3">
    <source>
        <dbReference type="Proteomes" id="UP001292182"/>
    </source>
</evidence>
<sequence length="310" mass="32847">MAGSAAIIGAGMAGLACATRLAGAGWRVTPFDKGRGPGGRMASKVVTAQGLCFVFDYGAQYLTARDPGFVAQLEDWERQGVAARWPAAGGDAWVGMPGMNALVAHMAAVLDVRWSTHIRALRRDADGWWLTHDAMTEGPFDAVVLALPAEQTADLAAPTDAALAELARANPSEPCWTVLLGFDTAVSAPDILSAADPIDWAARNSAKPGRGGGEAWTIHATPDWSRRHVESERTSVTASLLRALEERVGTLPVPVHATAHRWRYARSGKAGIGAYHRPDIALAACGDWLIAPRVESAWLSGRQAAEMLLA</sequence>
<name>A0ABU5LRT5_9SPHN</name>
<keyword evidence="3" id="KW-1185">Reference proteome</keyword>
<dbReference type="Gene3D" id="3.90.660.10">
    <property type="match status" value="1"/>
</dbReference>
<dbReference type="EMBL" id="JAOBTW010000009">
    <property type="protein sequence ID" value="MDZ7282415.1"/>
    <property type="molecule type" value="Genomic_DNA"/>
</dbReference>
<dbReference type="Proteomes" id="UP001292182">
    <property type="component" value="Unassembled WGS sequence"/>
</dbReference>
<dbReference type="InterPro" id="IPR002937">
    <property type="entry name" value="Amino_oxidase"/>
</dbReference>
<gene>
    <name evidence="2" type="ORF">N4G62_10295</name>
</gene>
<comment type="caution">
    <text evidence="2">The sequence shown here is derived from an EMBL/GenBank/DDBJ whole genome shotgun (WGS) entry which is preliminary data.</text>
</comment>
<dbReference type="PANTHER" id="PTHR16128:SF5">
    <property type="entry name" value="FAD_NAD(P)-BINDING OXIDOREDUCTASE FAMILY PROTEIN"/>
    <property type="match status" value="1"/>
</dbReference>
<reference evidence="3" key="1">
    <citation type="submission" date="2023-07" db="EMBL/GenBank/DDBJ databases">
        <title>Whole genome sequence analysis of rice epiphytic Sphingomonas sanguinis OsEp_Plm_15B2.</title>
        <authorList>
            <person name="Sahu K.P."/>
            <person name="Asharani P."/>
            <person name="Reddy B."/>
            <person name="Kumar A."/>
        </authorList>
    </citation>
    <scope>NUCLEOTIDE SEQUENCE [LARGE SCALE GENOMIC DNA]</scope>
    <source>
        <strain evidence="3">OsEp_Plm_15B2</strain>
    </source>
</reference>